<proteinExistence type="inferred from homology"/>
<feature type="non-terminal residue" evidence="9">
    <location>
        <position position="1"/>
    </location>
</feature>
<dbReference type="Pfam" id="PF02696">
    <property type="entry name" value="SelO"/>
    <property type="match status" value="1"/>
</dbReference>
<keyword evidence="7" id="KW-0067">ATP-binding</keyword>
<evidence type="ECO:0000256" key="8">
    <source>
        <dbReference type="ARBA" id="ARBA00022842"/>
    </source>
</evidence>
<keyword evidence="8" id="KW-0460">Magnesium</keyword>
<name>A0A268QUJ2_SHOCL</name>
<keyword evidence="6" id="KW-0547">Nucleotide-binding</keyword>
<evidence type="ECO:0000256" key="1">
    <source>
        <dbReference type="ARBA" id="ARBA00001946"/>
    </source>
</evidence>
<dbReference type="PANTHER" id="PTHR12153:SF15">
    <property type="entry name" value="PROTEIN ADENYLYLTRANSFERASE SELO, MITOCHONDRIAL"/>
    <property type="match status" value="1"/>
</dbReference>
<evidence type="ECO:0000313" key="10">
    <source>
        <dbReference type="Proteomes" id="UP000216133"/>
    </source>
</evidence>
<evidence type="ECO:0000256" key="6">
    <source>
        <dbReference type="ARBA" id="ARBA00022741"/>
    </source>
</evidence>
<dbReference type="EMBL" id="NPBS01000943">
    <property type="protein sequence ID" value="PAF11645.1"/>
    <property type="molecule type" value="Genomic_DNA"/>
</dbReference>
<dbReference type="PANTHER" id="PTHR12153">
    <property type="entry name" value="SELENOPROTEIN O"/>
    <property type="match status" value="1"/>
</dbReference>
<dbReference type="GO" id="GO:0046872">
    <property type="term" value="F:metal ion binding"/>
    <property type="evidence" value="ECO:0007669"/>
    <property type="project" value="UniProtKB-KW"/>
</dbReference>
<dbReference type="InterPro" id="IPR003846">
    <property type="entry name" value="SelO"/>
</dbReference>
<evidence type="ECO:0000256" key="7">
    <source>
        <dbReference type="ARBA" id="ARBA00022840"/>
    </source>
</evidence>
<protein>
    <submittedName>
        <fullName evidence="9">Uncharacterized protein</fullName>
    </submittedName>
</protein>
<evidence type="ECO:0000256" key="5">
    <source>
        <dbReference type="ARBA" id="ARBA00022723"/>
    </source>
</evidence>
<comment type="similarity">
    <text evidence="2">Belongs to the SELO family.</text>
</comment>
<feature type="non-terminal residue" evidence="9">
    <location>
        <position position="70"/>
    </location>
</feature>
<comment type="cofactor">
    <cofactor evidence="1">
        <name>Mg(2+)</name>
        <dbReference type="ChEBI" id="CHEBI:18420"/>
    </cofactor>
</comment>
<evidence type="ECO:0000256" key="4">
    <source>
        <dbReference type="ARBA" id="ARBA00022695"/>
    </source>
</evidence>
<comment type="caution">
    <text evidence="9">The sequence shown here is derived from an EMBL/GenBank/DDBJ whole genome shotgun (WGS) entry which is preliminary data.</text>
</comment>
<organism evidence="9 10">
    <name type="scientific">Shouchella clausii</name>
    <name type="common">Alkalihalobacillus clausii</name>
    <dbReference type="NCBI Taxonomy" id="79880"/>
    <lineage>
        <taxon>Bacteria</taxon>
        <taxon>Bacillati</taxon>
        <taxon>Bacillota</taxon>
        <taxon>Bacilli</taxon>
        <taxon>Bacillales</taxon>
        <taxon>Bacillaceae</taxon>
        <taxon>Shouchella</taxon>
    </lineage>
</organism>
<accession>A0A268QUJ2</accession>
<dbReference type="GO" id="GO:0016779">
    <property type="term" value="F:nucleotidyltransferase activity"/>
    <property type="evidence" value="ECO:0007669"/>
    <property type="project" value="UniProtKB-KW"/>
</dbReference>
<keyword evidence="3" id="KW-0808">Transferase</keyword>
<evidence type="ECO:0000313" key="9">
    <source>
        <dbReference type="EMBL" id="PAF11645.1"/>
    </source>
</evidence>
<reference evidence="9 10" key="1">
    <citation type="submission" date="2017-07" db="EMBL/GenBank/DDBJ databases">
        <title>Isolation and whole genome analysis of endospore-forming bacteria from heroin.</title>
        <authorList>
            <person name="Kalinowski J."/>
            <person name="Ahrens B."/>
            <person name="Al-Dilaimi A."/>
            <person name="Winkler A."/>
            <person name="Wibberg D."/>
            <person name="Schleenbecker U."/>
            <person name="Ruckert C."/>
            <person name="Wolfel R."/>
            <person name="Grass G."/>
        </authorList>
    </citation>
    <scope>NUCLEOTIDE SEQUENCE [LARGE SCALE GENOMIC DNA]</scope>
    <source>
        <strain evidence="9 10">7523-2</strain>
    </source>
</reference>
<dbReference type="Proteomes" id="UP000216133">
    <property type="component" value="Unassembled WGS sequence"/>
</dbReference>
<evidence type="ECO:0000256" key="2">
    <source>
        <dbReference type="ARBA" id="ARBA00009747"/>
    </source>
</evidence>
<evidence type="ECO:0000256" key="3">
    <source>
        <dbReference type="ARBA" id="ARBA00022679"/>
    </source>
</evidence>
<dbReference type="GO" id="GO:0005524">
    <property type="term" value="F:ATP binding"/>
    <property type="evidence" value="ECO:0007669"/>
    <property type="project" value="UniProtKB-KW"/>
</dbReference>
<gene>
    <name evidence="9" type="ORF">CHH61_26200</name>
</gene>
<sequence>EEAIKIAQGAISEYNKIYQKHWLSGMRAKLGIFNEEDDDEALITGLLKVMQKSEADYTNTFRALTLGENT</sequence>
<dbReference type="AlphaFoldDB" id="A0A268QUJ2"/>
<keyword evidence="4" id="KW-0548">Nucleotidyltransferase</keyword>
<dbReference type="RefSeq" id="WP_176471974.1">
    <property type="nucleotide sequence ID" value="NZ_NPBS01000943.1"/>
</dbReference>
<keyword evidence="5" id="KW-0479">Metal-binding</keyword>